<evidence type="ECO:0000256" key="4">
    <source>
        <dbReference type="ARBA" id="ARBA00022722"/>
    </source>
</evidence>
<organism evidence="11 12">
    <name type="scientific">BD1-7 clade bacterium</name>
    <dbReference type="NCBI Taxonomy" id="2029982"/>
    <lineage>
        <taxon>Bacteria</taxon>
        <taxon>Pseudomonadati</taxon>
        <taxon>Pseudomonadota</taxon>
        <taxon>Gammaproteobacteria</taxon>
        <taxon>Cellvibrionales</taxon>
        <taxon>Spongiibacteraceae</taxon>
        <taxon>BD1-7 clade</taxon>
    </lineage>
</organism>
<proteinExistence type="inferred from homology"/>
<feature type="compositionally biased region" description="Basic and acidic residues" evidence="9">
    <location>
        <begin position="769"/>
        <end position="782"/>
    </location>
</feature>
<evidence type="ECO:0000256" key="3">
    <source>
        <dbReference type="ARBA" id="ARBA00022490"/>
    </source>
</evidence>
<comment type="catalytic activity">
    <reaction evidence="1 8">
        <text>Exonucleolytic cleavage in the 3'- to 5'-direction to yield nucleoside 5'-phosphates.</text>
        <dbReference type="EC" id="3.1.13.1"/>
    </reaction>
</comment>
<evidence type="ECO:0000256" key="5">
    <source>
        <dbReference type="ARBA" id="ARBA00022801"/>
    </source>
</evidence>
<feature type="compositionally biased region" description="Basic and acidic residues" evidence="9">
    <location>
        <begin position="789"/>
        <end position="798"/>
    </location>
</feature>
<dbReference type="GO" id="GO:0008859">
    <property type="term" value="F:exoribonuclease II activity"/>
    <property type="evidence" value="ECO:0007669"/>
    <property type="project" value="UniProtKB-UniRule"/>
</dbReference>
<dbReference type="Pfam" id="PF17876">
    <property type="entry name" value="CSD2"/>
    <property type="match status" value="1"/>
</dbReference>
<evidence type="ECO:0000256" key="1">
    <source>
        <dbReference type="ARBA" id="ARBA00001849"/>
    </source>
</evidence>
<dbReference type="Pfam" id="PF00773">
    <property type="entry name" value="RNB"/>
    <property type="match status" value="1"/>
</dbReference>
<dbReference type="PANTHER" id="PTHR23355:SF9">
    <property type="entry name" value="DIS3-LIKE EXONUCLEASE 2"/>
    <property type="match status" value="1"/>
</dbReference>
<dbReference type="AlphaFoldDB" id="A0A5S9MYZ5"/>
<dbReference type="InterPro" id="IPR040476">
    <property type="entry name" value="CSD2"/>
</dbReference>
<comment type="similarity">
    <text evidence="8">Belongs to the RNR ribonuclease family. RNase R subfamily.</text>
</comment>
<feature type="region of interest" description="Disordered" evidence="9">
    <location>
        <begin position="745"/>
        <end position="833"/>
    </location>
</feature>
<keyword evidence="4 8" id="KW-0540">Nuclease</keyword>
<evidence type="ECO:0000256" key="7">
    <source>
        <dbReference type="ARBA" id="ARBA00022884"/>
    </source>
</evidence>
<dbReference type="NCBIfam" id="TIGR02063">
    <property type="entry name" value="RNase_R"/>
    <property type="match status" value="1"/>
</dbReference>
<dbReference type="PANTHER" id="PTHR23355">
    <property type="entry name" value="RIBONUCLEASE"/>
    <property type="match status" value="1"/>
</dbReference>
<dbReference type="InterPro" id="IPR003029">
    <property type="entry name" value="S1_domain"/>
</dbReference>
<evidence type="ECO:0000259" key="10">
    <source>
        <dbReference type="PROSITE" id="PS50126"/>
    </source>
</evidence>
<dbReference type="GO" id="GO:0003723">
    <property type="term" value="F:RNA binding"/>
    <property type="evidence" value="ECO:0007669"/>
    <property type="project" value="UniProtKB-UniRule"/>
</dbReference>
<dbReference type="Pfam" id="PF00575">
    <property type="entry name" value="S1"/>
    <property type="match status" value="1"/>
</dbReference>
<keyword evidence="7 8" id="KW-0694">RNA-binding</keyword>
<keyword evidence="12" id="KW-1185">Reference proteome</keyword>
<keyword evidence="6 8" id="KW-0269">Exonuclease</keyword>
<protein>
    <recommendedName>
        <fullName evidence="8">Ribonuclease R</fullName>
        <shortName evidence="8">RNase R</shortName>
        <ecNumber evidence="8">3.1.13.1</ecNumber>
    </recommendedName>
</protein>
<evidence type="ECO:0000313" key="11">
    <source>
        <dbReference type="EMBL" id="CAA0082740.1"/>
    </source>
</evidence>
<reference evidence="11 12" key="1">
    <citation type="submission" date="2019-11" db="EMBL/GenBank/DDBJ databases">
        <authorList>
            <person name="Holert J."/>
        </authorList>
    </citation>
    <scope>NUCLEOTIDE SEQUENCE [LARGE SCALE GENOMIC DNA]</scope>
    <source>
        <strain evidence="11">SB11_3</strain>
    </source>
</reference>
<dbReference type="PROSITE" id="PS50126">
    <property type="entry name" value="S1"/>
    <property type="match status" value="1"/>
</dbReference>
<dbReference type="SMART" id="SM00955">
    <property type="entry name" value="RNB"/>
    <property type="match status" value="1"/>
</dbReference>
<accession>A0A5S9MYZ5</accession>
<dbReference type="InterPro" id="IPR013223">
    <property type="entry name" value="RNase_B_OB_dom"/>
</dbReference>
<evidence type="ECO:0000256" key="2">
    <source>
        <dbReference type="ARBA" id="ARBA00004496"/>
    </source>
</evidence>
<feature type="domain" description="S1 motif" evidence="10">
    <location>
        <begin position="660"/>
        <end position="741"/>
    </location>
</feature>
<dbReference type="SMART" id="SM00316">
    <property type="entry name" value="S1"/>
    <property type="match status" value="1"/>
</dbReference>
<evidence type="ECO:0000256" key="9">
    <source>
        <dbReference type="SAM" id="MobiDB-lite"/>
    </source>
</evidence>
<dbReference type="OrthoDB" id="9764149at2"/>
<dbReference type="PROSITE" id="PS01175">
    <property type="entry name" value="RIBONUCLEASE_II"/>
    <property type="match status" value="1"/>
</dbReference>
<dbReference type="Gene3D" id="2.40.50.140">
    <property type="entry name" value="Nucleic acid-binding proteins"/>
    <property type="match status" value="2"/>
</dbReference>
<dbReference type="SUPFAM" id="SSF50249">
    <property type="entry name" value="Nucleic acid-binding proteins"/>
    <property type="match status" value="3"/>
</dbReference>
<dbReference type="GO" id="GO:0006402">
    <property type="term" value="P:mRNA catabolic process"/>
    <property type="evidence" value="ECO:0007669"/>
    <property type="project" value="TreeGrafter"/>
</dbReference>
<dbReference type="InterPro" id="IPR012340">
    <property type="entry name" value="NA-bd_OB-fold"/>
</dbReference>
<dbReference type="InterPro" id="IPR004476">
    <property type="entry name" value="RNase_II/RNase_R"/>
</dbReference>
<dbReference type="InterPro" id="IPR001900">
    <property type="entry name" value="RNase_II/R"/>
</dbReference>
<dbReference type="SMART" id="SM00357">
    <property type="entry name" value="CSP"/>
    <property type="match status" value="1"/>
</dbReference>
<dbReference type="InterPro" id="IPR050180">
    <property type="entry name" value="RNR_Ribonuclease"/>
</dbReference>
<dbReference type="GO" id="GO:0005829">
    <property type="term" value="C:cytosol"/>
    <property type="evidence" value="ECO:0007669"/>
    <property type="project" value="TreeGrafter"/>
</dbReference>
<dbReference type="CDD" id="cd04471">
    <property type="entry name" value="S1_RNase_R"/>
    <property type="match status" value="1"/>
</dbReference>
<dbReference type="InterPro" id="IPR022966">
    <property type="entry name" value="RNase_II/R_CS"/>
</dbReference>
<dbReference type="Pfam" id="PF08206">
    <property type="entry name" value="OB_RNB"/>
    <property type="match status" value="1"/>
</dbReference>
<evidence type="ECO:0000256" key="6">
    <source>
        <dbReference type="ARBA" id="ARBA00022839"/>
    </source>
</evidence>
<dbReference type="InterPro" id="IPR011805">
    <property type="entry name" value="RNase_R"/>
</dbReference>
<feature type="compositionally biased region" description="Basic residues" evidence="9">
    <location>
        <begin position="824"/>
        <end position="833"/>
    </location>
</feature>
<evidence type="ECO:0000313" key="12">
    <source>
        <dbReference type="Proteomes" id="UP000441399"/>
    </source>
</evidence>
<feature type="compositionally biased region" description="Polar residues" evidence="9">
    <location>
        <begin position="746"/>
        <end position="756"/>
    </location>
</feature>
<dbReference type="EC" id="3.1.13.1" evidence="8"/>
<dbReference type="EMBL" id="CACSIO010000001">
    <property type="protein sequence ID" value="CAA0082740.1"/>
    <property type="molecule type" value="Genomic_DNA"/>
</dbReference>
<feature type="compositionally biased region" description="Basic residues" evidence="9">
    <location>
        <begin position="799"/>
        <end position="815"/>
    </location>
</feature>
<name>A0A5S9MYZ5_9GAMM</name>
<comment type="subcellular location">
    <subcellularLocation>
        <location evidence="2 8">Cytoplasm</location>
    </subcellularLocation>
</comment>
<gene>
    <name evidence="8 11" type="primary">rnr</name>
    <name evidence="11" type="ORF">OPDIPICF_00449</name>
</gene>
<evidence type="ECO:0000256" key="8">
    <source>
        <dbReference type="HAMAP-Rule" id="MF_01895"/>
    </source>
</evidence>
<dbReference type="Proteomes" id="UP000441399">
    <property type="component" value="Unassembled WGS sequence"/>
</dbReference>
<keyword evidence="3 8" id="KW-0963">Cytoplasm</keyword>
<dbReference type="NCBIfam" id="TIGR00358">
    <property type="entry name" value="3_prime_RNase"/>
    <property type="match status" value="1"/>
</dbReference>
<sequence length="833" mass="94198">MKKNSRNRDPFAAREAAKYDSPIASRELILATIREAGRPLSLGKLCQILGVDFEQEEALRRRLGAMIRDNQLIQNRRSQYDLRDTENAINGKVIAHKDGFGFLHPDDGTEDIYLSFREMRKVFDGDKASVIVTHTKSSGKLEGEILEVTERHTETVIGKVIIEGDNMRVIPDNPKIQHTVYIEQHHGIAVEHQQIVVVSITRQPERKKPPLGVITEVLGNTLDPGMEIDIATRSFGIPYVFPEDAQAQADKLADAPSDHEKRQRIDLRALPLVTIDGEDARDFDDAVYCEKKKSGGWRLWVAIADVSHYVGVNSPLDIEAHTRGTSVYFPERVIPMLPEKLSNGLCSLKPAVDRLCMVCEMTISANGRLSGYQFYEAVMHSHARLTYTEVGKMLTEKDDPDSLIRASNAGLVKHIDELHRLYHALRQQREQRGAMDFETTETRIIFNAERKIDAIVPVVRNDAHKLIEECMLCANVATARFLEKHNMEALFRVHDGPSEKKLNNLRDFLGERGLALQGGDDPNPKDYYTLSAQLKGREDTKIVQTMMLRSMTQASYDPDNRGHFGLSYPGYTHFTSPIRRYPDLLVHRAIRSVIRSEIESKHVKRVDGRKPLKKNAIYPYDMAALLALGEHTSMTERRADDATRDVMAWLKCEYLQEHLGARFTGTITGVAGFGFFVELDDLYAEGMVHISQLGADFFTFEAAKQRLIGERTRRVFHIGDRLDVVVSRIELDERRVHLTLADGDQTRIQNKRSSANAGLRKPSKRPSRGGKDSRSARNKADTRSNTSEQKNKSKGADKKGKKAKPAKKTKKKHESRVKSTAKNSTKKPKRRAR</sequence>
<dbReference type="InterPro" id="IPR011129">
    <property type="entry name" value="CSD"/>
</dbReference>
<keyword evidence="5 8" id="KW-0378">Hydrolase</keyword>
<dbReference type="HAMAP" id="MF_01895">
    <property type="entry name" value="RNase_R"/>
    <property type="match status" value="1"/>
</dbReference>
<comment type="function">
    <text evidence="8">3'-5' exoribonuclease that releases 5'-nucleoside monophosphates and is involved in maturation of structured RNAs.</text>
</comment>